<sequence>MTDTTTDTASDGRRRVAELVSEAKVAMLTTRTAGGQQVSRPMGLQEVEFDGDLWFFAYEDSAKVAQIRADSAVNVSFSDTKNTSWTSIAGRAEVVHDRARAEELYTPTLKAWFPDGLDTPGLTLIKIQADSAEYWEGPSSTVGFALGTLRAAVTKNPDSDPITNDTVQL</sequence>
<organism evidence="2 3">
    <name type="scientific">Auraticoccus monumenti</name>
    <dbReference type="NCBI Taxonomy" id="675864"/>
    <lineage>
        <taxon>Bacteria</taxon>
        <taxon>Bacillati</taxon>
        <taxon>Actinomycetota</taxon>
        <taxon>Actinomycetes</taxon>
        <taxon>Propionibacteriales</taxon>
        <taxon>Propionibacteriaceae</taxon>
        <taxon>Auraticoccus</taxon>
    </lineage>
</organism>
<reference evidence="2 3" key="1">
    <citation type="submission" date="2016-10" db="EMBL/GenBank/DDBJ databases">
        <authorList>
            <person name="de Groot N.N."/>
        </authorList>
    </citation>
    <scope>NUCLEOTIDE SEQUENCE [LARGE SCALE GENOMIC DNA]</scope>
    <source>
        <strain evidence="2 3">MON 2.2</strain>
    </source>
</reference>
<accession>A0A1G6Z0Z4</accession>
<dbReference type="InterPro" id="IPR012349">
    <property type="entry name" value="Split_barrel_FMN-bd"/>
</dbReference>
<evidence type="ECO:0000313" key="2">
    <source>
        <dbReference type="EMBL" id="SDD96202.1"/>
    </source>
</evidence>
<name>A0A1G6Z0Z4_9ACTN</name>
<gene>
    <name evidence="2" type="ORF">SAMN04489747_2154</name>
</gene>
<dbReference type="Proteomes" id="UP000198546">
    <property type="component" value="Chromosome i"/>
</dbReference>
<dbReference type="InterPro" id="IPR052917">
    <property type="entry name" value="Stress-Dev_Protein"/>
</dbReference>
<proteinExistence type="predicted"/>
<dbReference type="SUPFAM" id="SSF50475">
    <property type="entry name" value="FMN-binding split barrel"/>
    <property type="match status" value="1"/>
</dbReference>
<dbReference type="PANTHER" id="PTHR34818:SF1">
    <property type="entry name" value="PROTEIN BLI-3"/>
    <property type="match status" value="1"/>
</dbReference>
<dbReference type="EMBL" id="LT629688">
    <property type="protein sequence ID" value="SDD96202.1"/>
    <property type="molecule type" value="Genomic_DNA"/>
</dbReference>
<feature type="domain" description="General stress protein FMN-binding split barrel" evidence="1">
    <location>
        <begin position="13"/>
        <end position="156"/>
    </location>
</feature>
<evidence type="ECO:0000313" key="3">
    <source>
        <dbReference type="Proteomes" id="UP000198546"/>
    </source>
</evidence>
<dbReference type="AlphaFoldDB" id="A0A1G6Z0Z4"/>
<dbReference type="PANTHER" id="PTHR34818">
    <property type="entry name" value="PROTEIN BLI-3"/>
    <property type="match status" value="1"/>
</dbReference>
<dbReference type="RefSeq" id="WP_090593234.1">
    <property type="nucleotide sequence ID" value="NZ_LT629688.1"/>
</dbReference>
<dbReference type="OrthoDB" id="1432662at2"/>
<protein>
    <submittedName>
        <fullName evidence="2">General stress protein 26</fullName>
    </submittedName>
</protein>
<keyword evidence="3" id="KW-1185">Reference proteome</keyword>
<dbReference type="InterPro" id="IPR038725">
    <property type="entry name" value="YdaG_split_barrel_FMN-bd"/>
</dbReference>
<dbReference type="Gene3D" id="2.30.110.10">
    <property type="entry name" value="Electron Transport, Fmn-binding Protein, Chain A"/>
    <property type="match status" value="1"/>
</dbReference>
<dbReference type="Pfam" id="PF16242">
    <property type="entry name" value="Pyrid_ox_like"/>
    <property type="match status" value="1"/>
</dbReference>
<evidence type="ECO:0000259" key="1">
    <source>
        <dbReference type="Pfam" id="PF16242"/>
    </source>
</evidence>
<dbReference type="STRING" id="675864.SAMN04489747_2154"/>